<evidence type="ECO:0000313" key="1">
    <source>
        <dbReference type="EMBL" id="WWQ61039.1"/>
    </source>
</evidence>
<name>A0AAX4L214_9CREN</name>
<dbReference type="AlphaFoldDB" id="A0AAX4L214"/>
<gene>
    <name evidence="1" type="ORF">V6M85_02855</name>
</gene>
<protein>
    <recommendedName>
        <fullName evidence="3">DNA-binding protein</fullName>
    </recommendedName>
</protein>
<keyword evidence="2" id="KW-1185">Reference proteome</keyword>
<dbReference type="GeneID" id="89335673"/>
<evidence type="ECO:0008006" key="3">
    <source>
        <dbReference type="Google" id="ProtNLM"/>
    </source>
</evidence>
<dbReference type="EMBL" id="CP146016">
    <property type="protein sequence ID" value="WWQ61039.1"/>
    <property type="molecule type" value="Genomic_DNA"/>
</dbReference>
<proteinExistence type="predicted"/>
<evidence type="ECO:0000313" key="2">
    <source>
        <dbReference type="Proteomes" id="UP001432202"/>
    </source>
</evidence>
<reference evidence="1 2" key="1">
    <citation type="submission" date="2024-02" db="EMBL/GenBank/DDBJ databases">
        <title>STSV induces naive adaptation in Sulfolobus.</title>
        <authorList>
            <person name="Xiang X."/>
            <person name="Song M."/>
        </authorList>
    </citation>
    <scope>NUCLEOTIDE SEQUENCE [LARGE SCALE GENOMIC DNA]</scope>
    <source>
        <strain evidence="1 2">RT2</strain>
    </source>
</reference>
<organism evidence="1 2">
    <name type="scientific">Sulfolobus tengchongensis</name>
    <dbReference type="NCBI Taxonomy" id="207809"/>
    <lineage>
        <taxon>Archaea</taxon>
        <taxon>Thermoproteota</taxon>
        <taxon>Thermoprotei</taxon>
        <taxon>Sulfolobales</taxon>
        <taxon>Sulfolobaceae</taxon>
        <taxon>Sulfolobus</taxon>
    </lineage>
</organism>
<dbReference type="Proteomes" id="UP001432202">
    <property type="component" value="Chromosome"/>
</dbReference>
<accession>A0AAX4L214</accession>
<sequence>MQSTNAIADTSFLIDWVRYDKRDLIFNYYNLIFITENVLNEIRTETPLLWISRWMIENRIKILQENTEVRNKALRVVDFTRSLPVRSADYPEGFDLIEFNIFCIQFSFYDFSHNEIVKVRGERDKVYGDSILSSSLDKL</sequence>
<dbReference type="RefSeq" id="WP_338602758.1">
    <property type="nucleotide sequence ID" value="NZ_CP146016.1"/>
</dbReference>